<feature type="compositionally biased region" description="Basic and acidic residues" evidence="1">
    <location>
        <begin position="226"/>
        <end position="237"/>
    </location>
</feature>
<feature type="region of interest" description="Disordered" evidence="1">
    <location>
        <begin position="213"/>
        <end position="237"/>
    </location>
</feature>
<dbReference type="EMBL" id="CP001848">
    <property type="protein sequence ID" value="ADB16037.1"/>
    <property type="molecule type" value="Genomic_DNA"/>
</dbReference>
<name>D2QWT3_PIRSD</name>
<evidence type="ECO:0000256" key="1">
    <source>
        <dbReference type="SAM" id="MobiDB-lite"/>
    </source>
</evidence>
<keyword evidence="4" id="KW-1185">Reference proteome</keyword>
<sequence>MQIEVRFMAVPAHQDSELQHSFGPGEVTFDYLPLESTTAPNLPVNVQPENRLPVFDLASTGPLELPPALTTNVAPAPAQRQVPRSSAQVKARGAGEIWLEGDVILCACPDCRAPMSIRIWLLIADCWKCGTSIELDEQQEREVQRLLEQRKQEPAAPVAQVPVAPAPVVPPAKVEKKSVAPIPPPPAPVSPLAATAEMPDAGGVDVMMQMGPLLPARPPRPTTSPARREEMRDEAVPRQRFKGAVTAEAPAAAAVAPAEQARPKQKRRRVLQKQTSIIKSLFKDTPAWLVSMLIHMVLLTLLGIFSLPIEDEEGPWILLSTSARIERKPGEDVVKIEPQQEEAKFDLPIPVTADINDAQQRQVLIAANQDARDLRLDESQALPLANVEDVKRRINESSGNSGLVAARDPRLRVEVVQQEGGTTLTEAAVARGLRWLAEHQNSDGSWSLRGFKHAADCNCDGDGGFGGKAPGTALAMLPFLGAGQTHQVGKYKNTVSKGLRWMLTHQGENGDLRDGANGTEGMYTHGQGTIVLCEAFAMTGDEQLRIPAQRAVDFILKAQYNDGGWRYSPTTRSERGDTSVVGWQLMALQSARAANLTVPDQSLGMASLFFDGVQSRDGERYAYMRGQTATPVMTAEALLCRMYLGWNKENPALENGVKWLVENHPPSRSEANIYYWYYATQTMHHYGGEEWEQWNLKMRDILVESQESSGHRAGSWNPRGDHASAGGRIYMTALSVCSLEVYYRHLPIFRQIKLD</sequence>
<dbReference type="Proteomes" id="UP000001887">
    <property type="component" value="Chromosome"/>
</dbReference>
<dbReference type="KEGG" id="psl:Psta_1360"/>
<dbReference type="Gene3D" id="1.50.10.20">
    <property type="match status" value="2"/>
</dbReference>
<evidence type="ECO:0000313" key="4">
    <source>
        <dbReference type="Proteomes" id="UP000001887"/>
    </source>
</evidence>
<protein>
    <recommendedName>
        <fullName evidence="2">Squalene cyclase C-terminal domain-containing protein</fullName>
    </recommendedName>
</protein>
<dbReference type="STRING" id="530564.Psta_1360"/>
<reference evidence="3 4" key="1">
    <citation type="journal article" date="2009" name="Stand. Genomic Sci.">
        <title>Complete genome sequence of Pirellula staleyi type strain (ATCC 27377).</title>
        <authorList>
            <person name="Clum A."/>
            <person name="Tindall B.J."/>
            <person name="Sikorski J."/>
            <person name="Ivanova N."/>
            <person name="Mavrommatis K."/>
            <person name="Lucas S."/>
            <person name="Glavina del Rio T."/>
            <person name="Nolan M."/>
            <person name="Chen F."/>
            <person name="Tice H."/>
            <person name="Pitluck S."/>
            <person name="Cheng J.F."/>
            <person name="Chertkov O."/>
            <person name="Brettin T."/>
            <person name="Han C."/>
            <person name="Detter J.C."/>
            <person name="Kuske C."/>
            <person name="Bruce D."/>
            <person name="Goodwin L."/>
            <person name="Ovchinikova G."/>
            <person name="Pati A."/>
            <person name="Mikhailova N."/>
            <person name="Chen A."/>
            <person name="Palaniappan K."/>
            <person name="Land M."/>
            <person name="Hauser L."/>
            <person name="Chang Y.J."/>
            <person name="Jeffries C.D."/>
            <person name="Chain P."/>
            <person name="Rohde M."/>
            <person name="Goker M."/>
            <person name="Bristow J."/>
            <person name="Eisen J.A."/>
            <person name="Markowitz V."/>
            <person name="Hugenholtz P."/>
            <person name="Kyrpides N.C."/>
            <person name="Klenk H.P."/>
            <person name="Lapidus A."/>
        </authorList>
    </citation>
    <scope>NUCLEOTIDE SEQUENCE [LARGE SCALE GENOMIC DNA]</scope>
    <source>
        <strain evidence="4">ATCC 27377 / DSM 6068 / ICPB 4128</strain>
    </source>
</reference>
<dbReference type="CDD" id="cd00688">
    <property type="entry name" value="ISOPREN_C2_like"/>
    <property type="match status" value="1"/>
</dbReference>
<dbReference type="AlphaFoldDB" id="D2QWT3"/>
<dbReference type="SUPFAM" id="SSF48239">
    <property type="entry name" value="Terpenoid cyclases/Protein prenyltransferases"/>
    <property type="match status" value="1"/>
</dbReference>
<dbReference type="HOGENOM" id="CLU_368755_0_0_0"/>
<accession>D2QWT3</accession>
<dbReference type="Pfam" id="PF13243">
    <property type="entry name" value="SQHop_cyclase_C"/>
    <property type="match status" value="1"/>
</dbReference>
<feature type="domain" description="Squalene cyclase C-terminal" evidence="2">
    <location>
        <begin position="422"/>
        <end position="519"/>
    </location>
</feature>
<organism evidence="3 4">
    <name type="scientific">Pirellula staleyi (strain ATCC 27377 / DSM 6068 / ICPB 4128)</name>
    <name type="common">Pirella staleyi</name>
    <dbReference type="NCBI Taxonomy" id="530564"/>
    <lineage>
        <taxon>Bacteria</taxon>
        <taxon>Pseudomonadati</taxon>
        <taxon>Planctomycetota</taxon>
        <taxon>Planctomycetia</taxon>
        <taxon>Pirellulales</taxon>
        <taxon>Pirellulaceae</taxon>
        <taxon>Pirellula</taxon>
    </lineage>
</organism>
<dbReference type="InterPro" id="IPR032696">
    <property type="entry name" value="SQ_cyclase_C"/>
</dbReference>
<dbReference type="InterPro" id="IPR008930">
    <property type="entry name" value="Terpenoid_cyclase/PrenylTrfase"/>
</dbReference>
<gene>
    <name evidence="3" type="ordered locus">Psta_1360</name>
</gene>
<dbReference type="eggNOG" id="COG1657">
    <property type="taxonomic scope" value="Bacteria"/>
</dbReference>
<evidence type="ECO:0000259" key="2">
    <source>
        <dbReference type="Pfam" id="PF13243"/>
    </source>
</evidence>
<evidence type="ECO:0000313" key="3">
    <source>
        <dbReference type="EMBL" id="ADB16037.1"/>
    </source>
</evidence>
<proteinExistence type="predicted"/>